<dbReference type="EMBL" id="PCST01000004">
    <property type="protein sequence ID" value="PIP55996.1"/>
    <property type="molecule type" value="Genomic_DNA"/>
</dbReference>
<gene>
    <name evidence="1" type="ORF">COX06_00230</name>
</gene>
<accession>A0A2H0BEB2</accession>
<evidence type="ECO:0000313" key="2">
    <source>
        <dbReference type="Proteomes" id="UP000229794"/>
    </source>
</evidence>
<name>A0A2H0BEB2_9BACT</name>
<organism evidence="1 2">
    <name type="scientific">Candidatus Zambryskibacteria bacterium CG22_combo_CG10-13_8_21_14_all_42_17</name>
    <dbReference type="NCBI Taxonomy" id="1975118"/>
    <lineage>
        <taxon>Bacteria</taxon>
        <taxon>Candidatus Zambryskiibacteriota</taxon>
    </lineage>
</organism>
<sequence>MEKEYFSSVAGFFYKLHTFSNDAVLEAGLAAGAETFPKDGSGYKLYPRFAGTVFAGNKKLFSEIYYENGTSGEGWLRAHVLWQVQKYVGVRAIH</sequence>
<comment type="caution">
    <text evidence="1">The sequence shown here is derived from an EMBL/GenBank/DDBJ whole genome shotgun (WGS) entry which is preliminary data.</text>
</comment>
<dbReference type="Proteomes" id="UP000229794">
    <property type="component" value="Unassembled WGS sequence"/>
</dbReference>
<protein>
    <submittedName>
        <fullName evidence="1">Uncharacterized protein</fullName>
    </submittedName>
</protein>
<proteinExistence type="predicted"/>
<reference evidence="1 2" key="1">
    <citation type="submission" date="2017-09" db="EMBL/GenBank/DDBJ databases">
        <title>Depth-based differentiation of microbial function through sediment-hosted aquifers and enrichment of novel symbionts in the deep terrestrial subsurface.</title>
        <authorList>
            <person name="Probst A.J."/>
            <person name="Ladd B."/>
            <person name="Jarett J.K."/>
            <person name="Geller-Mcgrath D.E."/>
            <person name="Sieber C.M."/>
            <person name="Emerson J.B."/>
            <person name="Anantharaman K."/>
            <person name="Thomas B.C."/>
            <person name="Malmstrom R."/>
            <person name="Stieglmeier M."/>
            <person name="Klingl A."/>
            <person name="Woyke T."/>
            <person name="Ryan C.M."/>
            <person name="Banfield J.F."/>
        </authorList>
    </citation>
    <scope>NUCLEOTIDE SEQUENCE [LARGE SCALE GENOMIC DNA]</scope>
    <source>
        <strain evidence="1">CG22_combo_CG10-13_8_21_14_all_42_17</strain>
    </source>
</reference>
<evidence type="ECO:0000313" key="1">
    <source>
        <dbReference type="EMBL" id="PIP55996.1"/>
    </source>
</evidence>
<dbReference type="AlphaFoldDB" id="A0A2H0BEB2"/>